<dbReference type="AlphaFoldDB" id="A0AAW8TVB7"/>
<evidence type="ECO:0008006" key="4">
    <source>
        <dbReference type="Google" id="ProtNLM"/>
    </source>
</evidence>
<dbReference type="GeneID" id="78364959"/>
<keyword evidence="1" id="KW-1133">Transmembrane helix</keyword>
<feature type="transmembrane region" description="Helical" evidence="1">
    <location>
        <begin position="43"/>
        <end position="68"/>
    </location>
</feature>
<evidence type="ECO:0000256" key="1">
    <source>
        <dbReference type="SAM" id="Phobius"/>
    </source>
</evidence>
<dbReference type="EMBL" id="JARQBJ010000003">
    <property type="protein sequence ID" value="MDT2810125.1"/>
    <property type="molecule type" value="Genomic_DNA"/>
</dbReference>
<dbReference type="Gene3D" id="1.10.1760.20">
    <property type="match status" value="1"/>
</dbReference>
<keyword evidence="1" id="KW-0812">Transmembrane</keyword>
<dbReference type="Proteomes" id="UP001256711">
    <property type="component" value="Unassembled WGS sequence"/>
</dbReference>
<feature type="transmembrane region" description="Helical" evidence="1">
    <location>
        <begin position="150"/>
        <end position="166"/>
    </location>
</feature>
<feature type="transmembrane region" description="Helical" evidence="1">
    <location>
        <begin position="113"/>
        <end position="138"/>
    </location>
</feature>
<accession>A0AAW8TVB7</accession>
<reference evidence="2" key="1">
    <citation type="submission" date="2023-03" db="EMBL/GenBank/DDBJ databases">
        <authorList>
            <person name="Shen W."/>
            <person name="Cai J."/>
        </authorList>
    </citation>
    <scope>NUCLEOTIDE SEQUENCE</scope>
    <source>
        <strain evidence="2">B226-2</strain>
    </source>
</reference>
<feature type="transmembrane region" description="Helical" evidence="1">
    <location>
        <begin position="75"/>
        <end position="93"/>
    </location>
</feature>
<protein>
    <recommendedName>
        <fullName evidence="4">Niacin transporter NiaX</fullName>
    </recommendedName>
</protein>
<dbReference type="RefSeq" id="WP_010754443.1">
    <property type="nucleotide sequence ID" value="NZ_CABJBY010000001.1"/>
</dbReference>
<name>A0AAW8TVB7_9ENTE</name>
<evidence type="ECO:0000313" key="3">
    <source>
        <dbReference type="Proteomes" id="UP001256711"/>
    </source>
</evidence>
<gene>
    <name evidence="2" type="ORF">P7H43_06495</name>
</gene>
<proteinExistence type="predicted"/>
<evidence type="ECO:0000313" key="2">
    <source>
        <dbReference type="EMBL" id="MDT2810125.1"/>
    </source>
</evidence>
<organism evidence="2 3">
    <name type="scientific">Enterococcus asini</name>
    <dbReference type="NCBI Taxonomy" id="57732"/>
    <lineage>
        <taxon>Bacteria</taxon>
        <taxon>Bacillati</taxon>
        <taxon>Bacillota</taxon>
        <taxon>Bacilli</taxon>
        <taxon>Lactobacillales</taxon>
        <taxon>Enterococcaceae</taxon>
        <taxon>Enterococcus</taxon>
    </lineage>
</organism>
<keyword evidence="1" id="KW-0472">Membrane</keyword>
<sequence>MKKFSVREMTIGALLIALAILIPNVMPKIVIGPASFTLASHVPLFIAMFFSPLLAAIVAVGTTFGFALSGLPFIITLRAASHIVFALAGAWYLQKRPETVLVNGQFKAWNWKFQLYNLVIALLHTVVEVLVVVAFNFIDLGNPGTYDGGAFFFFFVLMGVGGLIHSLVDYNIAYYVTAAVSKQFAIPVFRQAKDLFSRKAAA</sequence>
<comment type="caution">
    <text evidence="2">The sequence shown here is derived from an EMBL/GenBank/DDBJ whole genome shotgun (WGS) entry which is preliminary data.</text>
</comment>